<dbReference type="RefSeq" id="WP_171193405.1">
    <property type="nucleotide sequence ID" value="NZ_CP061032.1"/>
</dbReference>
<evidence type="ECO:0000313" key="10">
    <source>
        <dbReference type="Proteomes" id="UP000642876"/>
    </source>
</evidence>
<comment type="cofactor">
    <cofactor evidence="1 4">
        <name>pyridoxal 5'-phosphate</name>
        <dbReference type="ChEBI" id="CHEBI:597326"/>
    </cofactor>
</comment>
<proteinExistence type="predicted"/>
<dbReference type="InterPro" id="IPR029066">
    <property type="entry name" value="PLP-binding_barrel"/>
</dbReference>
<evidence type="ECO:0000256" key="2">
    <source>
        <dbReference type="ARBA" id="ARBA00022793"/>
    </source>
</evidence>
<keyword evidence="2" id="KW-0456">Lyase</keyword>
<dbReference type="Pfam" id="PF02784">
    <property type="entry name" value="Orn_Arg_deC_N"/>
    <property type="match status" value="1"/>
</dbReference>
<dbReference type="InterPro" id="IPR009006">
    <property type="entry name" value="Ala_racemase/Decarboxylase_C"/>
</dbReference>
<evidence type="ECO:0000256" key="4">
    <source>
        <dbReference type="PIRSR" id="PIRSR600183-50"/>
    </source>
</evidence>
<dbReference type="Gene3D" id="3.50.50.60">
    <property type="entry name" value="FAD/NAD(P)-binding domain"/>
    <property type="match status" value="1"/>
</dbReference>
<feature type="domain" description="Orn/DAP/Arg decarboxylase 2 N-terminal" evidence="5">
    <location>
        <begin position="535"/>
        <end position="739"/>
    </location>
</feature>
<evidence type="ECO:0000259" key="6">
    <source>
        <dbReference type="Pfam" id="PF13454"/>
    </source>
</evidence>
<dbReference type="PROSITE" id="PS00878">
    <property type="entry name" value="ODR_DC_2_1"/>
    <property type="match status" value="1"/>
</dbReference>
<dbReference type="GO" id="GO:0008836">
    <property type="term" value="F:diaminopimelate decarboxylase activity"/>
    <property type="evidence" value="ECO:0007669"/>
    <property type="project" value="TreeGrafter"/>
</dbReference>
<dbReference type="InterPro" id="IPR042152">
    <property type="entry name" value="Y4yA-like"/>
</dbReference>
<organism evidence="8 9">
    <name type="scientific">Corynebacterium lujinxingii</name>
    <dbReference type="NCBI Taxonomy" id="2763010"/>
    <lineage>
        <taxon>Bacteria</taxon>
        <taxon>Bacillati</taxon>
        <taxon>Actinomycetota</taxon>
        <taxon>Actinomycetes</taxon>
        <taxon>Mycobacteriales</taxon>
        <taxon>Corynebacteriaceae</taxon>
        <taxon>Corynebacterium</taxon>
    </lineage>
</organism>
<name>A0A7H0K1J5_9CORY</name>
<dbReference type="SUPFAM" id="SSF50621">
    <property type="entry name" value="Alanine racemase C-terminal domain-like"/>
    <property type="match status" value="1"/>
</dbReference>
<dbReference type="GO" id="GO:0009089">
    <property type="term" value="P:lysine biosynthetic process via diaminopimelate"/>
    <property type="evidence" value="ECO:0007669"/>
    <property type="project" value="TreeGrafter"/>
</dbReference>
<dbReference type="Proteomes" id="UP000516235">
    <property type="component" value="Chromosome"/>
</dbReference>
<dbReference type="PANTHER" id="PTHR43727:SF2">
    <property type="entry name" value="GROUP IV DECARBOXYLASE"/>
    <property type="match status" value="1"/>
</dbReference>
<evidence type="ECO:0000256" key="3">
    <source>
        <dbReference type="ARBA" id="ARBA00022898"/>
    </source>
</evidence>
<dbReference type="AlphaFoldDB" id="A0A7H0K1J5"/>
<dbReference type="InterPro" id="IPR022644">
    <property type="entry name" value="De-COase2_N"/>
</dbReference>
<keyword evidence="2" id="KW-0210">Decarboxylase</keyword>
<evidence type="ECO:0000313" key="7">
    <source>
        <dbReference type="EMBL" id="MBC3178623.1"/>
    </source>
</evidence>
<feature type="active site" description="Proton donor" evidence="4">
    <location>
        <position position="857"/>
    </location>
</feature>
<dbReference type="InterPro" id="IPR000183">
    <property type="entry name" value="Orn/DAP/Arg_de-COase"/>
</dbReference>
<evidence type="ECO:0000313" key="9">
    <source>
        <dbReference type="Proteomes" id="UP000516235"/>
    </source>
</evidence>
<dbReference type="SUPFAM" id="SSF51905">
    <property type="entry name" value="FAD/NAD(P)-binding domain"/>
    <property type="match status" value="1"/>
</dbReference>
<dbReference type="EMBL" id="JACMYE010000003">
    <property type="protein sequence ID" value="MBC3178623.1"/>
    <property type="molecule type" value="Genomic_DNA"/>
</dbReference>
<dbReference type="PRINTS" id="PR01179">
    <property type="entry name" value="ODADCRBXLASE"/>
</dbReference>
<dbReference type="KEGG" id="cluj:IAU68_05250"/>
<dbReference type="Gene3D" id="2.40.37.10">
    <property type="entry name" value="Lyase, Ornithine Decarboxylase, Chain A, domain 1"/>
    <property type="match status" value="1"/>
</dbReference>
<evidence type="ECO:0000259" key="5">
    <source>
        <dbReference type="Pfam" id="PF02784"/>
    </source>
</evidence>
<reference evidence="9 10" key="1">
    <citation type="submission" date="2020-08" db="EMBL/GenBank/DDBJ databases">
        <title>novel species in genus Corynebacterium.</title>
        <authorList>
            <person name="Zhang G."/>
        </authorList>
    </citation>
    <scope>NUCLEOTIDE SEQUENCE [LARGE SCALE GENOMIC DNA]</scope>
    <source>
        <strain evidence="9 10">zg-917</strain>
        <strain evidence="8">Zg-917</strain>
    </source>
</reference>
<keyword evidence="3 4" id="KW-0663">Pyridoxal phosphate</keyword>
<dbReference type="InterPro" id="IPR036188">
    <property type="entry name" value="FAD/NAD-bd_sf"/>
</dbReference>
<dbReference type="CDD" id="cd06842">
    <property type="entry name" value="PLPDE_III_Y4yA_like"/>
    <property type="match status" value="1"/>
</dbReference>
<sequence>MKVAIIGAGPRGLWAAEALMERARQCGAQIDLTVFSDAPRTELSAPGAFGQSVPEQWILNAPKTIVETQLGPLDPDDELDGMFPPRRRVGEHLEASWDALEKHLPPTCALNFKVERVDALSPADGGVRVGAEQFAEAIIATGHAYDWPGSLAHDDLGELPVIAPVYPATNLDAVGNEDVALVRGAALTFIDVVRYAKAKVFYPVTRSGRFMEVKAYLDDDQAREAKPAIEAACCAILNCESLAELRDILVECAAQVLAVVGGKGTVDDIRAVLDGEDFTGDPVAELRASVAAASGETPWTTAIAAGVVFRETYDALIERVSFGGRETLGRADFDAFTSTMERVAFGPPVESASEMLALIDEGRIRTDAFDRGNDDLRDVANDVGATVVIDAVNAPAGVVEGTLVGNLVEQGIGQRYADTNALYVERDGTLVGQQHIAAAGRMNEGFILGHDTLRRDKHHVVDSWADRVSARAMADPERVHGLPPLEPKHFDWSDELLADAEACDGLLERFGSPVNVLNAEPMRNNIDELVAAGERMGVETKVFFARKANKGLLFVDTVRDTGHGVDVASENELRQVLDHGMPGERIICSAAIKPDRLLQLAIDNGVVISTDNRAEYDRIRALADAAGTTALVAPRLAPDPETMPPTRFGERLADWATHLTTPVEAVRVVGVHAHLHGYAAADRSAALRECMRLIDSLVKAGHNPEFIDIGGGVPMRYLEHEQQWRDYLDAIAAQREGYAAPFTWKSDPLTNTYPYWQEPARGTWLEQVLADGVAEGLRARGLRLHLEPGRSLLDGCGLILARVAFVKTRSDGLPLVGLEMNRTQCRTTSDDYLTDPVLVKRTGNSEAVEAFLVGAYCIEDELILRRKIRFPKGVAAGDIVAIPNAAGYFMHILESASHQIPLAKNVVWPGGELDAIDRR</sequence>
<feature type="modified residue" description="N6-(pyridoxal phosphate)lysine" evidence="4">
    <location>
        <position position="547"/>
    </location>
</feature>
<evidence type="ECO:0000256" key="1">
    <source>
        <dbReference type="ARBA" id="ARBA00001933"/>
    </source>
</evidence>
<dbReference type="SUPFAM" id="SSF51419">
    <property type="entry name" value="PLP-binding barrel"/>
    <property type="match status" value="1"/>
</dbReference>
<evidence type="ECO:0000313" key="8">
    <source>
        <dbReference type="EMBL" id="QNP91161.1"/>
    </source>
</evidence>
<dbReference type="PANTHER" id="PTHR43727">
    <property type="entry name" value="DIAMINOPIMELATE DECARBOXYLASE"/>
    <property type="match status" value="1"/>
</dbReference>
<dbReference type="InterPro" id="IPR022653">
    <property type="entry name" value="De-COase2_pyr-phos_BS"/>
</dbReference>
<keyword evidence="10" id="KW-1185">Reference proteome</keyword>
<dbReference type="Proteomes" id="UP000642876">
    <property type="component" value="Unassembled WGS sequence"/>
</dbReference>
<dbReference type="Pfam" id="PF13454">
    <property type="entry name" value="NAD_binding_9"/>
    <property type="match status" value="1"/>
</dbReference>
<accession>A0A7H0K1J5</accession>
<dbReference type="InterPro" id="IPR038732">
    <property type="entry name" value="HpyO/CreE_NAD-binding"/>
</dbReference>
<feature type="domain" description="FAD-dependent urate hydroxylase HpyO/Asp monooxygenase CreE-like FAD/NAD(P)-binding" evidence="6">
    <location>
        <begin position="4"/>
        <end position="143"/>
    </location>
</feature>
<dbReference type="Gene3D" id="3.20.20.10">
    <property type="entry name" value="Alanine racemase"/>
    <property type="match status" value="1"/>
</dbReference>
<gene>
    <name evidence="7" type="ORF">H7348_04750</name>
    <name evidence="8" type="ORF">IAU68_05250</name>
</gene>
<dbReference type="EMBL" id="CP061032">
    <property type="protein sequence ID" value="QNP91161.1"/>
    <property type="molecule type" value="Genomic_DNA"/>
</dbReference>
<protein>
    <submittedName>
        <fullName evidence="8">FAD/NAD(P)-binding protein</fullName>
    </submittedName>
</protein>